<sequence>MGIQPVSDIKDAYTQWFDSLSADDQQSFADAWPLIKADAETLLTDKDSMTGRIEDAGLDAKELPGCSEENWKALADVIDVLVPASSEY</sequence>
<proteinExistence type="predicted"/>
<dbReference type="EMBL" id="CP023819">
    <property type="protein sequence ID" value="ATL91317.1"/>
    <property type="molecule type" value="Genomic_DNA"/>
</dbReference>
<accession>A0A291TDR4</accession>
<organism evidence="1 2">
    <name type="scientific">Faecalibacterium prausnitzii</name>
    <dbReference type="NCBI Taxonomy" id="853"/>
    <lineage>
        <taxon>Bacteria</taxon>
        <taxon>Bacillati</taxon>
        <taxon>Bacillota</taxon>
        <taxon>Clostridia</taxon>
        <taxon>Eubacteriales</taxon>
        <taxon>Oscillospiraceae</taxon>
        <taxon>Faecalibacterium</taxon>
    </lineage>
</organism>
<reference evidence="1 2" key="1">
    <citation type="submission" date="2017-10" db="EMBL/GenBank/DDBJ databases">
        <title>Complete Genome Sequence of Faecalibacterium prausnitzii isolated from the gut of healthy adult Indian.</title>
        <authorList>
            <person name="Bag S."/>
            <person name="Ghosh T.S."/>
            <person name="Das B."/>
        </authorList>
    </citation>
    <scope>NUCLEOTIDE SEQUENCE [LARGE SCALE GENOMIC DNA]</scope>
    <source>
        <strain evidence="1 2">Indica</strain>
    </source>
</reference>
<name>A0A291TDR4_9FIRM</name>
<keyword evidence="1" id="KW-0808">Transferase</keyword>
<dbReference type="Proteomes" id="UP000223709">
    <property type="component" value="Chromosome"/>
</dbReference>
<gene>
    <name evidence="1" type="ORF">CRH10_08010</name>
</gene>
<evidence type="ECO:0000313" key="1">
    <source>
        <dbReference type="EMBL" id="ATL91317.1"/>
    </source>
</evidence>
<keyword evidence="1" id="KW-0418">Kinase</keyword>
<dbReference type="GO" id="GO:0016301">
    <property type="term" value="F:kinase activity"/>
    <property type="evidence" value="ECO:0007669"/>
    <property type="project" value="UniProtKB-KW"/>
</dbReference>
<dbReference type="AlphaFoldDB" id="A0A291TDR4"/>
<evidence type="ECO:0000313" key="2">
    <source>
        <dbReference type="Proteomes" id="UP000223709"/>
    </source>
</evidence>
<protein>
    <submittedName>
        <fullName evidence="1">Kinase</fullName>
    </submittedName>
</protein>